<evidence type="ECO:0000259" key="4">
    <source>
        <dbReference type="Pfam" id="PF13193"/>
    </source>
</evidence>
<evidence type="ECO:0000313" key="5">
    <source>
        <dbReference type="EMBL" id="THY21710.1"/>
    </source>
</evidence>
<keyword evidence="2" id="KW-0812">Transmembrane</keyword>
<accession>A0A4S9L0L0</accession>
<dbReference type="InterPro" id="IPR045851">
    <property type="entry name" value="AMP-bd_C_sf"/>
</dbReference>
<sequence>MPWKSRWNVDIPQVSLPTYVFGSPSAPLPETPLLLDAEKSEKYHLSASDLREWCKRFAAGLQKAGLKSGDRVLLFSGNTLFFPVVFLGTIMAGGVFTGANPTYVARELTYQLQDSGAKFLICAEASLDTGIEAADAAGLSHDNVFVFDSGYATFDNAGKGRGDVRHWSKLLSSFAESRNFAWEELSSKEELERTICLNYSSGTTGVPKGVMITHNNYVSNNEGVVRVARSVPEYDELKKSARWLCMLPMVYILTVPNLEMPSVDKFQYHAYGQTYYCVGTISRQIPTYVMQKFDFLKMLSYVEKYKITDLNLVPPIAVAMAKHPASKQHDLSSVRYIGSGAAPLGSEVSKEVEQLWPSGTRNMKQGWGMTELTCSACSWDLTKTSNSNAVGELNPNVEAMIVDVASGSEVQRGQRGELWIRGPTVMKGYWGKSDATKETITSDGWLKTGDVAYLDEDGHLFIVDRIKELIKVKGNQVAPAELEALLLEHPAVADAGVVGVTIKGEELPRAYLVRRAEQKIDAQDIQEFMNSKVARHKRLAGGVVFVEAIPKNPSGKILRKVLREQAKAEVGDSEARAARL</sequence>
<dbReference type="Pfam" id="PF13193">
    <property type="entry name" value="AMP-binding_C"/>
    <property type="match status" value="1"/>
</dbReference>
<dbReference type="FunFam" id="3.30.300.30:FF:000007">
    <property type="entry name" value="4-coumarate--CoA ligase 2"/>
    <property type="match status" value="1"/>
</dbReference>
<dbReference type="CDD" id="cd05911">
    <property type="entry name" value="Firefly_Luc_like"/>
    <property type="match status" value="1"/>
</dbReference>
<protein>
    <submittedName>
        <fullName evidence="5">Acetyl-CoA synthetase-like protein</fullName>
    </submittedName>
</protein>
<reference evidence="5 6" key="1">
    <citation type="submission" date="2018-10" db="EMBL/GenBank/DDBJ databases">
        <title>Fifty Aureobasidium pullulans genomes reveal a recombining polyextremotolerant generalist.</title>
        <authorList>
            <person name="Gostincar C."/>
            <person name="Turk M."/>
            <person name="Zajc J."/>
            <person name="Gunde-Cimerman N."/>
        </authorList>
    </citation>
    <scope>NUCLEOTIDE SEQUENCE [LARGE SCALE GENOMIC DNA]</scope>
    <source>
        <strain evidence="5 6">EXF-6604</strain>
    </source>
</reference>
<evidence type="ECO:0000259" key="3">
    <source>
        <dbReference type="Pfam" id="PF00501"/>
    </source>
</evidence>
<dbReference type="EMBL" id="QZBD01000278">
    <property type="protein sequence ID" value="THY21710.1"/>
    <property type="molecule type" value="Genomic_DNA"/>
</dbReference>
<dbReference type="Gene3D" id="3.30.300.30">
    <property type="match status" value="1"/>
</dbReference>
<comment type="similarity">
    <text evidence="1">Belongs to the ATP-dependent AMP-binding enzyme family.</text>
</comment>
<feature type="domain" description="AMP-binding enzyme C-terminal" evidence="4">
    <location>
        <begin position="481"/>
        <end position="556"/>
    </location>
</feature>
<evidence type="ECO:0000256" key="1">
    <source>
        <dbReference type="ARBA" id="ARBA00006432"/>
    </source>
</evidence>
<name>A0A4S9L0L0_AURPU</name>
<evidence type="ECO:0000313" key="6">
    <source>
        <dbReference type="Proteomes" id="UP000306584"/>
    </source>
</evidence>
<dbReference type="AlphaFoldDB" id="A0A4S9L0L0"/>
<keyword evidence="2" id="KW-1133">Transmembrane helix</keyword>
<feature type="domain" description="AMP-dependent synthetase/ligase" evidence="3">
    <location>
        <begin position="36"/>
        <end position="255"/>
    </location>
</feature>
<dbReference type="Gene3D" id="2.30.38.10">
    <property type="entry name" value="Luciferase, Domain 3"/>
    <property type="match status" value="1"/>
</dbReference>
<dbReference type="Pfam" id="PF00501">
    <property type="entry name" value="AMP-binding"/>
    <property type="match status" value="2"/>
</dbReference>
<feature type="domain" description="AMP-dependent synthetase/ligase" evidence="3">
    <location>
        <begin position="268"/>
        <end position="430"/>
    </location>
</feature>
<dbReference type="GO" id="GO:0016405">
    <property type="term" value="F:CoA-ligase activity"/>
    <property type="evidence" value="ECO:0007669"/>
    <property type="project" value="TreeGrafter"/>
</dbReference>
<dbReference type="InterPro" id="IPR020845">
    <property type="entry name" value="AMP-binding_CS"/>
</dbReference>
<dbReference type="InterPro" id="IPR000873">
    <property type="entry name" value="AMP-dep_synth/lig_dom"/>
</dbReference>
<comment type="caution">
    <text evidence="5">The sequence shown here is derived from an EMBL/GenBank/DDBJ whole genome shotgun (WGS) entry which is preliminary data.</text>
</comment>
<dbReference type="PROSITE" id="PS00455">
    <property type="entry name" value="AMP_BINDING"/>
    <property type="match status" value="1"/>
</dbReference>
<feature type="transmembrane region" description="Helical" evidence="2">
    <location>
        <begin position="72"/>
        <end position="96"/>
    </location>
</feature>
<keyword evidence="2" id="KW-0472">Membrane</keyword>
<gene>
    <name evidence="5" type="ORF">D6D01_06493</name>
</gene>
<dbReference type="SUPFAM" id="SSF56801">
    <property type="entry name" value="Acetyl-CoA synthetase-like"/>
    <property type="match status" value="1"/>
</dbReference>
<organism evidence="5 6">
    <name type="scientific">Aureobasidium pullulans</name>
    <name type="common">Black yeast</name>
    <name type="synonym">Pullularia pullulans</name>
    <dbReference type="NCBI Taxonomy" id="5580"/>
    <lineage>
        <taxon>Eukaryota</taxon>
        <taxon>Fungi</taxon>
        <taxon>Dikarya</taxon>
        <taxon>Ascomycota</taxon>
        <taxon>Pezizomycotina</taxon>
        <taxon>Dothideomycetes</taxon>
        <taxon>Dothideomycetidae</taxon>
        <taxon>Dothideales</taxon>
        <taxon>Saccotheciaceae</taxon>
        <taxon>Aureobasidium</taxon>
    </lineage>
</organism>
<evidence type="ECO:0000256" key="2">
    <source>
        <dbReference type="SAM" id="Phobius"/>
    </source>
</evidence>
<dbReference type="Proteomes" id="UP000306584">
    <property type="component" value="Unassembled WGS sequence"/>
</dbReference>
<dbReference type="Gene3D" id="3.40.50.980">
    <property type="match status" value="3"/>
</dbReference>
<dbReference type="PANTHER" id="PTHR24096">
    <property type="entry name" value="LONG-CHAIN-FATTY-ACID--COA LIGASE"/>
    <property type="match status" value="1"/>
</dbReference>
<proteinExistence type="inferred from homology"/>
<dbReference type="InterPro" id="IPR025110">
    <property type="entry name" value="AMP-bd_C"/>
</dbReference>
<dbReference type="PANTHER" id="PTHR24096:SF424">
    <property type="entry name" value="ACETYL-COA SYNTHETASE-LIKE PROTEIN-RELATED"/>
    <property type="match status" value="1"/>
</dbReference>